<evidence type="ECO:0000313" key="2">
    <source>
        <dbReference type="EMBL" id="MFC5667506.1"/>
    </source>
</evidence>
<feature type="region of interest" description="Disordered" evidence="1">
    <location>
        <begin position="1"/>
        <end position="71"/>
    </location>
</feature>
<dbReference type="Proteomes" id="UP001595975">
    <property type="component" value="Unassembled WGS sequence"/>
</dbReference>
<keyword evidence="3" id="KW-1185">Reference proteome</keyword>
<proteinExistence type="predicted"/>
<dbReference type="RefSeq" id="WP_380229173.1">
    <property type="nucleotide sequence ID" value="NZ_JBHSOF010000059.1"/>
</dbReference>
<gene>
    <name evidence="2" type="ORF">ACFP3U_31620</name>
</gene>
<organism evidence="2 3">
    <name type="scientific">Kitasatospora misakiensis</name>
    <dbReference type="NCBI Taxonomy" id="67330"/>
    <lineage>
        <taxon>Bacteria</taxon>
        <taxon>Bacillati</taxon>
        <taxon>Actinomycetota</taxon>
        <taxon>Actinomycetes</taxon>
        <taxon>Kitasatosporales</taxon>
        <taxon>Streptomycetaceae</taxon>
        <taxon>Kitasatospora</taxon>
    </lineage>
</organism>
<name>A0ABW0XAR4_9ACTN</name>
<accession>A0ABW0XAR4</accession>
<comment type="caution">
    <text evidence="2">The sequence shown here is derived from an EMBL/GenBank/DDBJ whole genome shotgun (WGS) entry which is preliminary data.</text>
</comment>
<evidence type="ECO:0000256" key="1">
    <source>
        <dbReference type="SAM" id="MobiDB-lite"/>
    </source>
</evidence>
<sequence length="71" mass="7092">MLERPGPEDERLDDSGSGEVEGGVRGGARGVEVSLGDPHLGEVKGEDSSALNVGSGGEPPAGIQSRHVGGQ</sequence>
<feature type="compositionally biased region" description="Gly residues" evidence="1">
    <location>
        <begin position="19"/>
        <end position="29"/>
    </location>
</feature>
<protein>
    <submittedName>
        <fullName evidence="2">Uncharacterized protein</fullName>
    </submittedName>
</protein>
<reference evidence="3" key="1">
    <citation type="journal article" date="2019" name="Int. J. Syst. Evol. Microbiol.">
        <title>The Global Catalogue of Microorganisms (GCM) 10K type strain sequencing project: providing services to taxonomists for standard genome sequencing and annotation.</title>
        <authorList>
            <consortium name="The Broad Institute Genomics Platform"/>
            <consortium name="The Broad Institute Genome Sequencing Center for Infectious Disease"/>
            <person name="Wu L."/>
            <person name="Ma J."/>
        </authorList>
    </citation>
    <scope>NUCLEOTIDE SEQUENCE [LARGE SCALE GENOMIC DNA]</scope>
    <source>
        <strain evidence="3">CGMCC 4.1437</strain>
    </source>
</reference>
<evidence type="ECO:0000313" key="3">
    <source>
        <dbReference type="Proteomes" id="UP001595975"/>
    </source>
</evidence>
<dbReference type="EMBL" id="JBHSOF010000059">
    <property type="protein sequence ID" value="MFC5667506.1"/>
    <property type="molecule type" value="Genomic_DNA"/>
</dbReference>